<reference evidence="3" key="1">
    <citation type="submission" date="2017-02" db="EMBL/GenBank/DDBJ databases">
        <authorList>
            <person name="Rodrigo-Torres L."/>
            <person name="Arahal R.D."/>
            <person name="Lucena T."/>
        </authorList>
    </citation>
    <scope>NUCLEOTIDE SEQUENCE [LARGE SCALE GENOMIC DNA]</scope>
    <source>
        <strain evidence="3">CECT 7878</strain>
    </source>
</reference>
<feature type="transmembrane region" description="Helical" evidence="1">
    <location>
        <begin position="75"/>
        <end position="105"/>
    </location>
</feature>
<dbReference type="Pfam" id="PF05987">
    <property type="entry name" value="DUF898"/>
    <property type="match status" value="1"/>
</dbReference>
<gene>
    <name evidence="2" type="primary">yjgN</name>
    <name evidence="2" type="ORF">VR7878_03783</name>
</gene>
<dbReference type="AlphaFoldDB" id="A0A1R4LUB8"/>
<evidence type="ECO:0000313" key="3">
    <source>
        <dbReference type="Proteomes" id="UP000188276"/>
    </source>
</evidence>
<feature type="transmembrane region" description="Helical" evidence="1">
    <location>
        <begin position="20"/>
        <end position="40"/>
    </location>
</feature>
<dbReference type="InterPro" id="IPR010295">
    <property type="entry name" value="DUF898"/>
</dbReference>
<feature type="transmembrane region" description="Helical" evidence="1">
    <location>
        <begin position="265"/>
        <end position="287"/>
    </location>
</feature>
<name>A0A1R4LUB8_VIBR1</name>
<keyword evidence="3" id="KW-1185">Reference proteome</keyword>
<dbReference type="EMBL" id="FULE01000067">
    <property type="protein sequence ID" value="SJN59884.1"/>
    <property type="molecule type" value="Genomic_DNA"/>
</dbReference>
<dbReference type="RefSeq" id="WP_077337617.1">
    <property type="nucleotide sequence ID" value="NZ_FULE01000067.1"/>
</dbReference>
<evidence type="ECO:0000256" key="1">
    <source>
        <dbReference type="SAM" id="Phobius"/>
    </source>
</evidence>
<proteinExistence type="predicted"/>
<feature type="transmembrane region" description="Helical" evidence="1">
    <location>
        <begin position="316"/>
        <end position="337"/>
    </location>
</feature>
<keyword evidence="1" id="KW-0472">Membrane</keyword>
<organism evidence="2 3">
    <name type="scientific">Vibrio ruber (strain DSM 16370 / JCM 11486 / BCRC 17186 / CECT 7878 / LMG 23124 / VR1)</name>
    <dbReference type="NCBI Taxonomy" id="1123498"/>
    <lineage>
        <taxon>Bacteria</taxon>
        <taxon>Pseudomonadati</taxon>
        <taxon>Pseudomonadota</taxon>
        <taxon>Gammaproteobacteria</taxon>
        <taxon>Vibrionales</taxon>
        <taxon>Vibrionaceae</taxon>
        <taxon>Vibrio</taxon>
    </lineage>
</organism>
<feature type="transmembrane region" description="Helical" evidence="1">
    <location>
        <begin position="140"/>
        <end position="161"/>
    </location>
</feature>
<keyword evidence="1" id="KW-0812">Transmembrane</keyword>
<feature type="transmembrane region" description="Helical" evidence="1">
    <location>
        <begin position="173"/>
        <end position="197"/>
    </location>
</feature>
<keyword evidence="1" id="KW-1133">Transmembrane helix</keyword>
<sequence>MNENNTVNPLRFNGRTGEFFGIWIVNILLSVVTLGIYSAWAKVRTKRYFYGNTYLAKDNFEYHGTPKQILKGRAVAMLCLLIWVMLSSVSEVASGLLLILFYLVLPWMVWSNVRFDAAMTSYRNTHFAFAGSLKQAYLTFMGRGVVAILAFLLGIGCIVAITRMVNSVSVMGVMVIAFIALCAFIQAWVMTGVWHYLMNGYRYGNASFSAVLASKKLFFINLGAIGIFIGGALILSVFIGIFFYSAVMNIIMNMENMMYSGDNSMFVGIIFGYLLFIVLGMISAAYMSVRIRNYVFSQTSVSLNEQSIQLNSSFSVLKYVGLLLTNMLGLIFTLGLAHPWVKVRMAKYAAEQTQVFGDLDIIEAVDQDSDVRSALGDELVQAFDINLGIG</sequence>
<accession>A0A1R4LUB8</accession>
<dbReference type="OrthoDB" id="9765721at2"/>
<evidence type="ECO:0000313" key="2">
    <source>
        <dbReference type="EMBL" id="SJN59884.1"/>
    </source>
</evidence>
<dbReference type="STRING" id="1123498.VR7878_03783"/>
<dbReference type="Proteomes" id="UP000188276">
    <property type="component" value="Unassembled WGS sequence"/>
</dbReference>
<protein>
    <submittedName>
        <fullName evidence="2">Inner membrane protein YjgN</fullName>
    </submittedName>
</protein>
<feature type="transmembrane region" description="Helical" evidence="1">
    <location>
        <begin position="217"/>
        <end position="244"/>
    </location>
</feature>